<proteinExistence type="predicted"/>
<evidence type="ECO:0000313" key="2">
    <source>
        <dbReference type="EMBL" id="KAL0195975.1"/>
    </source>
</evidence>
<gene>
    <name evidence="2" type="ORF">M9458_009547</name>
</gene>
<dbReference type="AlphaFoldDB" id="A0ABD0RBT3"/>
<organism evidence="2 3">
    <name type="scientific">Cirrhinus mrigala</name>
    <name type="common">Mrigala</name>
    <dbReference type="NCBI Taxonomy" id="683832"/>
    <lineage>
        <taxon>Eukaryota</taxon>
        <taxon>Metazoa</taxon>
        <taxon>Chordata</taxon>
        <taxon>Craniata</taxon>
        <taxon>Vertebrata</taxon>
        <taxon>Euteleostomi</taxon>
        <taxon>Actinopterygii</taxon>
        <taxon>Neopterygii</taxon>
        <taxon>Teleostei</taxon>
        <taxon>Ostariophysi</taxon>
        <taxon>Cypriniformes</taxon>
        <taxon>Cyprinidae</taxon>
        <taxon>Labeoninae</taxon>
        <taxon>Labeonini</taxon>
        <taxon>Cirrhinus</taxon>
    </lineage>
</organism>
<evidence type="ECO:0000313" key="3">
    <source>
        <dbReference type="Proteomes" id="UP001529510"/>
    </source>
</evidence>
<dbReference type="Proteomes" id="UP001529510">
    <property type="component" value="Unassembled WGS sequence"/>
</dbReference>
<feature type="region of interest" description="Disordered" evidence="1">
    <location>
        <begin position="11"/>
        <end position="55"/>
    </location>
</feature>
<evidence type="ECO:0000256" key="1">
    <source>
        <dbReference type="SAM" id="MobiDB-lite"/>
    </source>
</evidence>
<protein>
    <submittedName>
        <fullName evidence="2">Uncharacterized protein</fullName>
    </submittedName>
</protein>
<dbReference type="EMBL" id="JAMKFB020000004">
    <property type="protein sequence ID" value="KAL0195975.1"/>
    <property type="molecule type" value="Genomic_DNA"/>
</dbReference>
<sequence>MFEVDVEVNLVQEQNCESEEEKGPKNSPEQQSSSPKRRRKQPSPQNCAANADQAKADLVSAPSELSIISAAAVEELHHLRSYYSKQLRRINYISHEHLQSSQPGMLTCMREPFKSLRFPSRTTIAR</sequence>
<accession>A0ABD0RBT3</accession>
<name>A0ABD0RBT3_CIRMR</name>
<keyword evidence="3" id="KW-1185">Reference proteome</keyword>
<feature type="non-terminal residue" evidence="2">
    <location>
        <position position="126"/>
    </location>
</feature>
<comment type="caution">
    <text evidence="2">The sequence shown here is derived from an EMBL/GenBank/DDBJ whole genome shotgun (WGS) entry which is preliminary data.</text>
</comment>
<reference evidence="2 3" key="1">
    <citation type="submission" date="2024-05" db="EMBL/GenBank/DDBJ databases">
        <title>Genome sequencing and assembly of Indian major carp, Cirrhinus mrigala (Hamilton, 1822).</title>
        <authorList>
            <person name="Mohindra V."/>
            <person name="Chowdhury L.M."/>
            <person name="Lal K."/>
            <person name="Jena J.K."/>
        </authorList>
    </citation>
    <scope>NUCLEOTIDE SEQUENCE [LARGE SCALE GENOMIC DNA]</scope>
    <source>
        <strain evidence="2">CM1030</strain>
        <tissue evidence="2">Blood</tissue>
    </source>
</reference>